<dbReference type="AlphaFoldDB" id="A0A931GW32"/>
<keyword evidence="5" id="KW-0762">Sugar transport</keyword>
<evidence type="ECO:0000256" key="10">
    <source>
        <dbReference type="ARBA" id="ARBA00023114"/>
    </source>
</evidence>
<keyword evidence="6" id="KW-0812">Transmembrane</keyword>
<keyword evidence="8" id="KW-0625">Polysaccharide transport</keyword>
<dbReference type="Proteomes" id="UP000628448">
    <property type="component" value="Unassembled WGS sequence"/>
</dbReference>
<dbReference type="Pfam" id="PF02563">
    <property type="entry name" value="Poly_export"/>
    <property type="match status" value="1"/>
</dbReference>
<keyword evidence="14" id="KW-0449">Lipoprotein</keyword>
<evidence type="ECO:0000256" key="13">
    <source>
        <dbReference type="ARBA" id="ARBA00023237"/>
    </source>
</evidence>
<dbReference type="RefSeq" id="WP_196991225.1">
    <property type="nucleotide sequence ID" value="NZ_JADWYR010000002.1"/>
</dbReference>
<name>A0A931GW32_9BACT</name>
<keyword evidence="12" id="KW-0564">Palmitate</keyword>
<gene>
    <name evidence="17" type="ORF">I5907_12855</name>
</gene>
<feature type="domain" description="SLBB" evidence="16">
    <location>
        <begin position="96"/>
        <end position="174"/>
    </location>
</feature>
<evidence type="ECO:0000256" key="5">
    <source>
        <dbReference type="ARBA" id="ARBA00022597"/>
    </source>
</evidence>
<comment type="caution">
    <text evidence="17">The sequence shown here is derived from an EMBL/GenBank/DDBJ whole genome shotgun (WGS) entry which is preliminary data.</text>
</comment>
<feature type="domain" description="Polysaccharide export protein N-terminal" evidence="15">
    <location>
        <begin position="11"/>
        <end position="91"/>
    </location>
</feature>
<evidence type="ECO:0000256" key="12">
    <source>
        <dbReference type="ARBA" id="ARBA00023139"/>
    </source>
</evidence>
<dbReference type="GO" id="GO:0009279">
    <property type="term" value="C:cell outer membrane"/>
    <property type="evidence" value="ECO:0007669"/>
    <property type="project" value="UniProtKB-SubCell"/>
</dbReference>
<comment type="similarity">
    <text evidence="2">Belongs to the BexD/CtrA/VexA family.</text>
</comment>
<protein>
    <submittedName>
        <fullName evidence="17">Polysaccharide export protein</fullName>
    </submittedName>
</protein>
<dbReference type="InterPro" id="IPR003715">
    <property type="entry name" value="Poly_export_N"/>
</dbReference>
<evidence type="ECO:0000259" key="16">
    <source>
        <dbReference type="Pfam" id="PF22461"/>
    </source>
</evidence>
<dbReference type="GO" id="GO:0046930">
    <property type="term" value="C:pore complex"/>
    <property type="evidence" value="ECO:0007669"/>
    <property type="project" value="UniProtKB-KW"/>
</dbReference>
<keyword evidence="9" id="KW-0406">Ion transport</keyword>
<evidence type="ECO:0000256" key="14">
    <source>
        <dbReference type="ARBA" id="ARBA00023288"/>
    </source>
</evidence>
<evidence type="ECO:0000256" key="9">
    <source>
        <dbReference type="ARBA" id="ARBA00023065"/>
    </source>
</evidence>
<keyword evidence="10" id="KW-0626">Porin</keyword>
<dbReference type="Gene3D" id="3.10.560.10">
    <property type="entry name" value="Outer membrane lipoprotein wza domain like"/>
    <property type="match status" value="1"/>
</dbReference>
<dbReference type="EMBL" id="JADWYR010000002">
    <property type="protein sequence ID" value="MBG9377125.1"/>
    <property type="molecule type" value="Genomic_DNA"/>
</dbReference>
<proteinExistence type="inferred from homology"/>
<keyword evidence="3" id="KW-0813">Transport</keyword>
<evidence type="ECO:0000256" key="6">
    <source>
        <dbReference type="ARBA" id="ARBA00022692"/>
    </source>
</evidence>
<keyword evidence="4" id="KW-1134">Transmembrane beta strand</keyword>
<evidence type="ECO:0000256" key="8">
    <source>
        <dbReference type="ARBA" id="ARBA00023047"/>
    </source>
</evidence>
<evidence type="ECO:0000313" key="18">
    <source>
        <dbReference type="Proteomes" id="UP000628448"/>
    </source>
</evidence>
<dbReference type="GO" id="GO:0006811">
    <property type="term" value="P:monoatomic ion transport"/>
    <property type="evidence" value="ECO:0007669"/>
    <property type="project" value="UniProtKB-KW"/>
</dbReference>
<dbReference type="InterPro" id="IPR054765">
    <property type="entry name" value="SLBB_dom"/>
</dbReference>
<dbReference type="PANTHER" id="PTHR33619:SF3">
    <property type="entry name" value="POLYSACCHARIDE EXPORT PROTEIN GFCE-RELATED"/>
    <property type="match status" value="1"/>
</dbReference>
<dbReference type="InterPro" id="IPR049712">
    <property type="entry name" value="Poly_export"/>
</dbReference>
<keyword evidence="18" id="KW-1185">Reference proteome</keyword>
<dbReference type="GO" id="GO:0015159">
    <property type="term" value="F:polysaccharide transmembrane transporter activity"/>
    <property type="evidence" value="ECO:0007669"/>
    <property type="project" value="InterPro"/>
</dbReference>
<dbReference type="GO" id="GO:0015288">
    <property type="term" value="F:porin activity"/>
    <property type="evidence" value="ECO:0007669"/>
    <property type="project" value="UniProtKB-KW"/>
</dbReference>
<reference evidence="17" key="1">
    <citation type="submission" date="2020-11" db="EMBL/GenBank/DDBJ databases">
        <title>Bacterial whole genome sequence for Panacibacter sp. DH6.</title>
        <authorList>
            <person name="Le V."/>
            <person name="Ko S."/>
            <person name="Ahn C.-Y."/>
            <person name="Oh H.-M."/>
        </authorList>
    </citation>
    <scope>NUCLEOTIDE SEQUENCE</scope>
    <source>
        <strain evidence="17">DH6</strain>
    </source>
</reference>
<evidence type="ECO:0000313" key="17">
    <source>
        <dbReference type="EMBL" id="MBG9377125.1"/>
    </source>
</evidence>
<evidence type="ECO:0000256" key="11">
    <source>
        <dbReference type="ARBA" id="ARBA00023136"/>
    </source>
</evidence>
<accession>A0A931GW32</accession>
<dbReference type="Pfam" id="PF22461">
    <property type="entry name" value="SLBB_2"/>
    <property type="match status" value="1"/>
</dbReference>
<evidence type="ECO:0000256" key="7">
    <source>
        <dbReference type="ARBA" id="ARBA00022729"/>
    </source>
</evidence>
<organism evidence="17 18">
    <name type="scientific">Panacibacter microcysteis</name>
    <dbReference type="NCBI Taxonomy" id="2793269"/>
    <lineage>
        <taxon>Bacteria</taxon>
        <taxon>Pseudomonadati</taxon>
        <taxon>Bacteroidota</taxon>
        <taxon>Chitinophagia</taxon>
        <taxon>Chitinophagales</taxon>
        <taxon>Chitinophagaceae</taxon>
        <taxon>Panacibacter</taxon>
    </lineage>
</organism>
<keyword evidence="13" id="KW-0998">Cell outer membrane</keyword>
<keyword evidence="7" id="KW-0732">Signal</keyword>
<evidence type="ECO:0000256" key="2">
    <source>
        <dbReference type="ARBA" id="ARBA00009450"/>
    </source>
</evidence>
<evidence type="ECO:0000256" key="3">
    <source>
        <dbReference type="ARBA" id="ARBA00022448"/>
    </source>
</evidence>
<evidence type="ECO:0000256" key="1">
    <source>
        <dbReference type="ARBA" id="ARBA00004571"/>
    </source>
</evidence>
<evidence type="ECO:0000256" key="4">
    <source>
        <dbReference type="ARBA" id="ARBA00022452"/>
    </source>
</evidence>
<dbReference type="PANTHER" id="PTHR33619">
    <property type="entry name" value="POLYSACCHARIDE EXPORT PROTEIN GFCE-RELATED"/>
    <property type="match status" value="1"/>
</dbReference>
<sequence>MEKLQFPLKTVQVNDVVEITVGGENEETARYIQSYFTGQPSLKVLVDINGNIELPKVGKLHVANLSVEQLKDTVANAYKEFLLNPIVQVKLAGFHFAVLGEVKTPGVFDIEADKITLLEALGRAGDMTPYSEREKIKIIREVNGEREVLTINMTDKAILNSPDYYIHRYDIIYVTPKEIKQINDNIQRITPYLSIVSSLIAITVLLTR</sequence>
<keyword evidence="11" id="KW-0472">Membrane</keyword>
<comment type="subcellular location">
    <subcellularLocation>
        <location evidence="1">Cell outer membrane</location>
        <topology evidence="1">Multi-pass membrane protein</topology>
    </subcellularLocation>
</comment>
<evidence type="ECO:0000259" key="15">
    <source>
        <dbReference type="Pfam" id="PF02563"/>
    </source>
</evidence>